<keyword evidence="5" id="KW-0539">Nucleus</keyword>
<feature type="compositionally biased region" description="Polar residues" evidence="6">
    <location>
        <begin position="16"/>
        <end position="31"/>
    </location>
</feature>
<keyword evidence="10" id="KW-1185">Reference proteome</keyword>
<dbReference type="Pfam" id="PF14629">
    <property type="entry name" value="ORC4_C"/>
    <property type="match status" value="1"/>
</dbReference>
<reference evidence="9" key="1">
    <citation type="submission" date="2022-10" db="EMBL/GenBank/DDBJ databases">
        <title>Culturing micro-colonial fungi from biological soil crusts in the Mojave desert and describing Neophaeococcomyces mojavensis, and introducing the new genera and species Taxawa tesnikishii.</title>
        <authorList>
            <person name="Kurbessoian T."/>
            <person name="Stajich J.E."/>
        </authorList>
    </citation>
    <scope>NUCLEOTIDE SEQUENCE</scope>
    <source>
        <strain evidence="9">TK_41</strain>
    </source>
</reference>
<feature type="compositionally biased region" description="Basic and acidic residues" evidence="6">
    <location>
        <begin position="217"/>
        <end position="228"/>
    </location>
</feature>
<dbReference type="FunFam" id="3.40.50.300:FF:001499">
    <property type="entry name" value="Origin recognition complex subunit 4, putative"/>
    <property type="match status" value="1"/>
</dbReference>
<evidence type="ECO:0000256" key="3">
    <source>
        <dbReference type="ARBA" id="ARBA00022705"/>
    </source>
</evidence>
<evidence type="ECO:0000256" key="4">
    <source>
        <dbReference type="ARBA" id="ARBA00023125"/>
    </source>
</evidence>
<dbReference type="GO" id="GO:0006270">
    <property type="term" value="P:DNA replication initiation"/>
    <property type="evidence" value="ECO:0007669"/>
    <property type="project" value="TreeGrafter"/>
</dbReference>
<keyword evidence="3" id="KW-0235">DNA replication</keyword>
<dbReference type="SUPFAM" id="SSF52540">
    <property type="entry name" value="P-loop containing nucleoside triphosphate hydrolases"/>
    <property type="match status" value="1"/>
</dbReference>
<dbReference type="InterPro" id="IPR016527">
    <property type="entry name" value="ORC4"/>
</dbReference>
<feature type="domain" description="Origin recognition complex subunit 4 C-terminal" evidence="8">
    <location>
        <begin position="550"/>
        <end position="778"/>
    </location>
</feature>
<organism evidence="9 10">
    <name type="scientific">Cladophialophora chaetospira</name>
    <dbReference type="NCBI Taxonomy" id="386627"/>
    <lineage>
        <taxon>Eukaryota</taxon>
        <taxon>Fungi</taxon>
        <taxon>Dikarya</taxon>
        <taxon>Ascomycota</taxon>
        <taxon>Pezizomycotina</taxon>
        <taxon>Eurotiomycetes</taxon>
        <taxon>Chaetothyriomycetidae</taxon>
        <taxon>Chaetothyriales</taxon>
        <taxon>Herpotrichiellaceae</taxon>
        <taxon>Cladophialophora</taxon>
    </lineage>
</organism>
<name>A0AA39CFS0_9EURO</name>
<evidence type="ECO:0000259" key="8">
    <source>
        <dbReference type="Pfam" id="PF14629"/>
    </source>
</evidence>
<dbReference type="Proteomes" id="UP001172673">
    <property type="component" value="Unassembled WGS sequence"/>
</dbReference>
<evidence type="ECO:0000256" key="2">
    <source>
        <dbReference type="ARBA" id="ARBA00005334"/>
    </source>
</evidence>
<dbReference type="GO" id="GO:0003688">
    <property type="term" value="F:DNA replication origin binding"/>
    <property type="evidence" value="ECO:0007669"/>
    <property type="project" value="TreeGrafter"/>
</dbReference>
<evidence type="ECO:0000256" key="5">
    <source>
        <dbReference type="ARBA" id="ARBA00023242"/>
    </source>
</evidence>
<evidence type="ECO:0000313" key="10">
    <source>
        <dbReference type="Proteomes" id="UP001172673"/>
    </source>
</evidence>
<protein>
    <submittedName>
        <fullName evidence="9">Origin recognition complex subunit 4</fullName>
    </submittedName>
</protein>
<dbReference type="EMBL" id="JAPDRK010000013">
    <property type="protein sequence ID" value="KAJ9606953.1"/>
    <property type="molecule type" value="Genomic_DNA"/>
</dbReference>
<evidence type="ECO:0000256" key="1">
    <source>
        <dbReference type="ARBA" id="ARBA00004123"/>
    </source>
</evidence>
<feature type="region of interest" description="Disordered" evidence="6">
    <location>
        <begin position="233"/>
        <end position="252"/>
    </location>
</feature>
<dbReference type="Gene3D" id="3.40.50.300">
    <property type="entry name" value="P-loop containing nucleotide triphosphate hydrolases"/>
    <property type="match status" value="1"/>
</dbReference>
<dbReference type="Pfam" id="PF13191">
    <property type="entry name" value="AAA_16"/>
    <property type="match status" value="1"/>
</dbReference>
<feature type="domain" description="Orc1-like AAA ATPase" evidence="7">
    <location>
        <begin position="345"/>
        <end position="512"/>
    </location>
</feature>
<dbReference type="PANTHER" id="PTHR12087">
    <property type="entry name" value="ORIGIN RECOGNITION COMPLEX SUBUNIT 4"/>
    <property type="match status" value="1"/>
</dbReference>
<sequence length="798" mass="87587">MDGFDPSPRASKRRTTATYATSQRTVASSPSVPEFTPPSTTRRASRRTRRQEEVEEPEELGDAAPKDVATSNLPQDKEPIEEHPSHGSGERNTLENEVASTTASARKKGRPRRSMKDPDAAKDVLQSPADAEQHVQPRSSGGVRRSVRKSDATVVRQSEQPSRPQIQPSSKSNGDKPSPAKVFSPQPKGILTPSKHGRGNRAGPRKSVAFDDGVSIEGKDEKGIEEHFGFKDINSSSKKNRNKRVWESPDEQEADVFEDAAEYPADQLVNGVGDEEILDGDSMLEDALEIDAILPASHPPVKKARLHATEDDDPTLTSIKLQILYRMTSHSHTPSLSSIPSYLSTQYASLHALLSATISAGESNSLLLLGSRGSGKSLLVECALSDLSKSHRDDFHVVRLNGFFQTDDKLAQKEIWRQLGREMAVSEDETGEVSSYADTMASLLSLLSHPEELESLDTVEVDRDDGERPNKTSKSVIFIMDEFDLFTTHPRQTLLYNLFDIAQSKKAPIAVIGCSTRMDVGECLEKRVKSRFSHRWLHIPAAKSPAILEEIAEEVLCLPTVGKEVLGVTKEELNWRERWNEYIKTHFLPAPSTQAAMKKIFHSTKSLPELLAALYIPIATLSLPVENNKNVSRAKSPLPSIVDTVSISTPSLLTDLPHLPILHLSLLISATRLETIYDITMMNFTLVYKHYTELLTRSKLQRSSLSSLGKGGAVTGAGLRSWSKETARGAWEELAQWDLIVPASGGSGRTGDEGLGGDGIVTKMFRVDVTLEDVAWAVKEKLGSAGAGDALMKWCKEA</sequence>
<feature type="compositionally biased region" description="Basic and acidic residues" evidence="6">
    <location>
        <begin position="75"/>
        <end position="94"/>
    </location>
</feature>
<feature type="compositionally biased region" description="Polar residues" evidence="6">
    <location>
        <begin position="155"/>
        <end position="172"/>
    </location>
</feature>
<comment type="caution">
    <text evidence="9">The sequence shown here is derived from an EMBL/GenBank/DDBJ whole genome shotgun (WGS) entry which is preliminary data.</text>
</comment>
<dbReference type="InterPro" id="IPR041664">
    <property type="entry name" value="AAA_16"/>
</dbReference>
<dbReference type="InterPro" id="IPR027417">
    <property type="entry name" value="P-loop_NTPase"/>
</dbReference>
<dbReference type="PANTHER" id="PTHR12087:SF0">
    <property type="entry name" value="ORIGIN RECOGNITION COMPLEX SUBUNIT 4"/>
    <property type="match status" value="1"/>
</dbReference>
<keyword evidence="4" id="KW-0238">DNA-binding</keyword>
<dbReference type="GO" id="GO:0005664">
    <property type="term" value="C:nuclear origin of replication recognition complex"/>
    <property type="evidence" value="ECO:0007669"/>
    <property type="project" value="TreeGrafter"/>
</dbReference>
<accession>A0AA39CFS0</accession>
<evidence type="ECO:0000259" key="7">
    <source>
        <dbReference type="Pfam" id="PF13191"/>
    </source>
</evidence>
<evidence type="ECO:0000256" key="6">
    <source>
        <dbReference type="SAM" id="MobiDB-lite"/>
    </source>
</evidence>
<evidence type="ECO:0000313" key="9">
    <source>
        <dbReference type="EMBL" id="KAJ9606953.1"/>
    </source>
</evidence>
<dbReference type="AlphaFoldDB" id="A0AA39CFS0"/>
<gene>
    <name evidence="9" type="primary">ORC4</name>
    <name evidence="9" type="ORF">H2200_008964</name>
</gene>
<proteinExistence type="inferred from homology"/>
<comment type="subcellular location">
    <subcellularLocation>
        <location evidence="1">Nucleus</location>
    </subcellularLocation>
</comment>
<dbReference type="InterPro" id="IPR032705">
    <property type="entry name" value="ORC4_C"/>
</dbReference>
<feature type="region of interest" description="Disordered" evidence="6">
    <location>
        <begin position="1"/>
        <end position="228"/>
    </location>
</feature>
<comment type="similarity">
    <text evidence="2">Belongs to the ORC4 family.</text>
</comment>